<dbReference type="PANTHER" id="PTHR42852:SF18">
    <property type="entry name" value="CHROMOSOME UNDETERMINED SCAFFOLD_47, WHOLE GENOME SHOTGUN SEQUENCE"/>
    <property type="match status" value="1"/>
</dbReference>
<keyword evidence="4" id="KW-1185">Reference proteome</keyword>
<dbReference type="SUPFAM" id="SSF52833">
    <property type="entry name" value="Thioredoxin-like"/>
    <property type="match status" value="1"/>
</dbReference>
<accession>R4YKV5</accession>
<dbReference type="Pfam" id="PF08534">
    <property type="entry name" value="Redoxin"/>
    <property type="match status" value="1"/>
</dbReference>
<dbReference type="KEGG" id="oai:OLEAN_C10950"/>
<dbReference type="PROSITE" id="PS51352">
    <property type="entry name" value="THIOREDOXIN_2"/>
    <property type="match status" value="1"/>
</dbReference>
<keyword evidence="1" id="KW-0732">Signal</keyword>
<dbReference type="AlphaFoldDB" id="R4YKV5"/>
<feature type="domain" description="Thioredoxin" evidence="2">
    <location>
        <begin position="8"/>
        <end position="149"/>
    </location>
</feature>
<protein>
    <submittedName>
        <fullName evidence="3">Thioredoxin family protein</fullName>
    </submittedName>
</protein>
<dbReference type="GO" id="GO:0016491">
    <property type="term" value="F:oxidoreductase activity"/>
    <property type="evidence" value="ECO:0007669"/>
    <property type="project" value="InterPro"/>
</dbReference>
<feature type="signal peptide" evidence="1">
    <location>
        <begin position="1"/>
        <end position="23"/>
    </location>
</feature>
<proteinExistence type="predicted"/>
<reference evidence="3 4" key="1">
    <citation type="journal article" date="2013" name="Nat. Commun.">
        <title>Genome sequence and functional genomic analysis of the oil-degrading bacterium Oleispira antarctica.</title>
        <authorList>
            <person name="Kube M."/>
            <person name="Chernikova T.N."/>
            <person name="Al-Ramahi Y."/>
            <person name="Beloqui A."/>
            <person name="Lopez-Cortez N."/>
            <person name="Guazzaroni M.E."/>
            <person name="Heipieper H.J."/>
            <person name="Klages S."/>
            <person name="Kotsyurbenko O.R."/>
            <person name="Langer I."/>
            <person name="Nechitaylo T.Y."/>
            <person name="Lunsdorf H."/>
            <person name="Fernandez M."/>
            <person name="Juarez S."/>
            <person name="Ciordia S."/>
            <person name="Singer A."/>
            <person name="Kagan O."/>
            <person name="Egorova O."/>
            <person name="Petit P.A."/>
            <person name="Stogios P."/>
            <person name="Kim Y."/>
            <person name="Tchigvintsev A."/>
            <person name="Flick R."/>
            <person name="Denaro R."/>
            <person name="Genovese M."/>
            <person name="Albar J.P."/>
            <person name="Reva O.N."/>
            <person name="Martinez-Gomariz M."/>
            <person name="Tran H."/>
            <person name="Ferrer M."/>
            <person name="Savchenko A."/>
            <person name="Yakunin A.F."/>
            <person name="Yakimov M.M."/>
            <person name="Golyshina O.V."/>
            <person name="Reinhardt R."/>
            <person name="Golyshin P.N."/>
        </authorList>
    </citation>
    <scope>NUCLEOTIDE SEQUENCE [LARGE SCALE GENOMIC DNA]</scope>
</reference>
<dbReference type="Proteomes" id="UP000032749">
    <property type="component" value="Chromosome"/>
</dbReference>
<dbReference type="InterPro" id="IPR013740">
    <property type="entry name" value="Redoxin"/>
</dbReference>
<dbReference type="CDD" id="cd02966">
    <property type="entry name" value="TlpA_like_family"/>
    <property type="match status" value="1"/>
</dbReference>
<dbReference type="EMBL" id="FO203512">
    <property type="protein sequence ID" value="CCK75271.1"/>
    <property type="molecule type" value="Genomic_DNA"/>
</dbReference>
<evidence type="ECO:0000313" key="4">
    <source>
        <dbReference type="Proteomes" id="UP000032749"/>
    </source>
</evidence>
<dbReference type="InterPro" id="IPR050553">
    <property type="entry name" value="Thioredoxin_ResA/DsbE_sf"/>
</dbReference>
<dbReference type="PATRIC" id="fig|698738.3.peg.1138"/>
<evidence type="ECO:0000313" key="3">
    <source>
        <dbReference type="EMBL" id="CCK75271.1"/>
    </source>
</evidence>
<dbReference type="InterPro" id="IPR036249">
    <property type="entry name" value="Thioredoxin-like_sf"/>
</dbReference>
<evidence type="ECO:0000256" key="1">
    <source>
        <dbReference type="SAM" id="SignalP"/>
    </source>
</evidence>
<dbReference type="HOGENOM" id="CLU_042529_11_2_6"/>
<name>R4YKV5_OLEAN</name>
<dbReference type="Gene3D" id="3.40.30.10">
    <property type="entry name" value="Glutaredoxin"/>
    <property type="match status" value="1"/>
</dbReference>
<dbReference type="InterPro" id="IPR013766">
    <property type="entry name" value="Thioredoxin_domain"/>
</dbReference>
<dbReference type="PANTHER" id="PTHR42852">
    <property type="entry name" value="THIOL:DISULFIDE INTERCHANGE PROTEIN DSBE"/>
    <property type="match status" value="1"/>
</dbReference>
<dbReference type="OrthoDB" id="9799347at2"/>
<feature type="chain" id="PRO_5004374214" evidence="1">
    <location>
        <begin position="24"/>
        <end position="155"/>
    </location>
</feature>
<evidence type="ECO:0000259" key="2">
    <source>
        <dbReference type="PROSITE" id="PS51352"/>
    </source>
</evidence>
<sequence length="155" mass="17612">MKSLFQRLLILFLIPMGSSSVWADEPLDLSQYKGKQAVYIDFWASWCGPCRQSFPWLNQMNSRYAEQGLKVIAVNVDSDRDDAIEFLAEHPSNFQVIYDPKGVLAERFGIQGMPSAVLISREGEVVSQHIGFKQDRAEHYEQSIKQLLAEGEQGE</sequence>
<dbReference type="STRING" id="698738.OLEAN_C10950"/>
<gene>
    <name evidence="3" type="ORF">OLEAN_C10950</name>
</gene>
<organism evidence="3 4">
    <name type="scientific">Oleispira antarctica RB-8</name>
    <dbReference type="NCBI Taxonomy" id="698738"/>
    <lineage>
        <taxon>Bacteria</taxon>
        <taxon>Pseudomonadati</taxon>
        <taxon>Pseudomonadota</taxon>
        <taxon>Gammaproteobacteria</taxon>
        <taxon>Oceanospirillales</taxon>
        <taxon>Oceanospirillaceae</taxon>
        <taxon>Oleispira</taxon>
    </lineage>
</organism>